<evidence type="ECO:0000313" key="2">
    <source>
        <dbReference type="Proteomes" id="UP000789366"/>
    </source>
</evidence>
<gene>
    <name evidence="1" type="ORF">SPELUC_LOCUS11883</name>
</gene>
<sequence>DFKVIGPDNSPKANNYDDTMPSSIKKKTNEVQTYYDSDCSHDNNSEEDVLFSDNDKINDIDMIVSDDEKD</sequence>
<proteinExistence type="predicted"/>
<comment type="caution">
    <text evidence="1">The sequence shown here is derived from an EMBL/GenBank/DDBJ whole genome shotgun (WGS) entry which is preliminary data.</text>
</comment>
<protein>
    <submittedName>
        <fullName evidence="1">8220_t:CDS:1</fullName>
    </submittedName>
</protein>
<dbReference type="EMBL" id="CAJVPW010026369">
    <property type="protein sequence ID" value="CAG8712122.1"/>
    <property type="molecule type" value="Genomic_DNA"/>
</dbReference>
<dbReference type="Proteomes" id="UP000789366">
    <property type="component" value="Unassembled WGS sequence"/>
</dbReference>
<organism evidence="1 2">
    <name type="scientific">Cetraspora pellucida</name>
    <dbReference type="NCBI Taxonomy" id="1433469"/>
    <lineage>
        <taxon>Eukaryota</taxon>
        <taxon>Fungi</taxon>
        <taxon>Fungi incertae sedis</taxon>
        <taxon>Mucoromycota</taxon>
        <taxon>Glomeromycotina</taxon>
        <taxon>Glomeromycetes</taxon>
        <taxon>Diversisporales</taxon>
        <taxon>Gigasporaceae</taxon>
        <taxon>Cetraspora</taxon>
    </lineage>
</organism>
<reference evidence="1" key="1">
    <citation type="submission" date="2021-06" db="EMBL/GenBank/DDBJ databases">
        <authorList>
            <person name="Kallberg Y."/>
            <person name="Tangrot J."/>
            <person name="Rosling A."/>
        </authorList>
    </citation>
    <scope>NUCLEOTIDE SEQUENCE</scope>
    <source>
        <strain evidence="1">28 12/20/2015</strain>
    </source>
</reference>
<feature type="non-terminal residue" evidence="1">
    <location>
        <position position="70"/>
    </location>
</feature>
<evidence type="ECO:0000313" key="1">
    <source>
        <dbReference type="EMBL" id="CAG8712122.1"/>
    </source>
</evidence>
<feature type="non-terminal residue" evidence="1">
    <location>
        <position position="1"/>
    </location>
</feature>
<accession>A0ACA9PJ58</accession>
<name>A0ACA9PJ58_9GLOM</name>
<keyword evidence="2" id="KW-1185">Reference proteome</keyword>